<evidence type="ECO:0000259" key="2">
    <source>
        <dbReference type="PROSITE" id="PS50994"/>
    </source>
</evidence>
<sequence>MATALWRSSAAAKGRPGFPSSVRTQRRRRLATATATAAARSGWKFKHAIHLNFRATNNTAEYEGLLAGIRAAAVLGVKRLIVKGDSELVANQKCSSPELSKYLAEVRKLEKKPLVKVANDEDSMVVPDISSGATEAERAVADIETTDDWRILLIKFLSSDELPEDDAEAEKLSRQVKIYCMIGNDLYKKAPNGVLLKCISSDDGKHLLLDIHEGICGSHTAGQTLVEKAFQQGFFWPTALKDSCDMVQRYGLPHRIIIENISQFISADFQDYCIGLGVKICFASVSHPQSNGQVERANGIILQGIKTRVYDRLMSHDKKWVEELPSVLWAKPCSDIESTRVQKYSVEDQEEQQSDNVNLLEEHRERVAVKVASYQQALRQYHEKRIRAHTLSIGDYVLRRVQSQAGRNELSPKWEGPYTITQVLRPGAFKIADGDGRELANSWNIDQLRKFYV</sequence>
<organism evidence="3">
    <name type="scientific">Oryza sativa</name>
    <name type="common">Rice</name>
    <dbReference type="NCBI Taxonomy" id="4530"/>
    <lineage>
        <taxon>Eukaryota</taxon>
        <taxon>Viridiplantae</taxon>
        <taxon>Streptophyta</taxon>
        <taxon>Embryophyta</taxon>
        <taxon>Tracheophyta</taxon>
        <taxon>Spermatophyta</taxon>
        <taxon>Magnoliopsida</taxon>
        <taxon>Liliopsida</taxon>
        <taxon>Poales</taxon>
        <taxon>Poaceae</taxon>
        <taxon>BOP clade</taxon>
        <taxon>Oryzoideae</taxon>
        <taxon>Oryzeae</taxon>
        <taxon>Oryzinae</taxon>
        <taxon>Oryza</taxon>
    </lineage>
</organism>
<name>Q25AH1_ORYSA</name>
<feature type="region of interest" description="Disordered" evidence="1">
    <location>
        <begin position="1"/>
        <end position="26"/>
    </location>
</feature>
<reference evidence="3" key="1">
    <citation type="journal article" date="2002" name="Nature">
        <title>Sequence and analysis of rice chromosome 4.</title>
        <authorList>
            <person name="Feng Q."/>
            <person name="Zhang Y."/>
            <person name="Hao P."/>
            <person name="Wang S."/>
            <person name="Fu G."/>
            <person name="Huang Y."/>
            <person name="Li Y."/>
            <person name="Zhu J."/>
            <person name="Liu Y."/>
            <person name="Hu X."/>
            <person name="Jia P."/>
            <person name="Zhang Y."/>
            <person name="Zhao Q."/>
            <person name="Ying K."/>
            <person name="Yu S."/>
            <person name="Tang Y."/>
            <person name="Weng Q."/>
            <person name="Zhang L."/>
            <person name="Lu Y."/>
            <person name="Mu J."/>
            <person name="Lu Y."/>
            <person name="Zhang L.S."/>
            <person name="Yu Z."/>
            <person name="Fan D."/>
            <person name="Liu X."/>
            <person name="Lu T."/>
            <person name="Li C."/>
            <person name="Wu Y."/>
            <person name="Sun T."/>
            <person name="Lei H."/>
            <person name="Li T."/>
            <person name="Hu H."/>
            <person name="Guan J."/>
            <person name="Wu M."/>
            <person name="Zhang R."/>
            <person name="Zhou B."/>
            <person name="Chen Z."/>
            <person name="Chen L."/>
            <person name="Jin Z."/>
            <person name="Wang R."/>
            <person name="Yin H."/>
            <person name="Cai Z."/>
            <person name="Ren S."/>
            <person name="Lv G."/>
            <person name="Gu W."/>
            <person name="Zhu G."/>
            <person name="Tu Y."/>
            <person name="Jia J."/>
            <person name="Zhang Y."/>
            <person name="Chen J."/>
            <person name="Kang H."/>
            <person name="Chen X."/>
            <person name="Shao C."/>
            <person name="Sun Y."/>
            <person name="Hu Q."/>
            <person name="Zhang X."/>
            <person name="Zhang W."/>
            <person name="Wang L."/>
            <person name="Ding C."/>
            <person name="Sheng H."/>
            <person name="Gu J."/>
            <person name="Chen S."/>
            <person name="Ni L."/>
            <person name="Zhu F."/>
            <person name="Chen W."/>
            <person name="Lan L."/>
            <person name="Lai Y."/>
            <person name="Cheng Z."/>
            <person name="Gu M."/>
            <person name="Jiang J."/>
            <person name="Li J."/>
            <person name="Hong G."/>
            <person name="Xue Y."/>
            <person name="Han B."/>
        </authorList>
    </citation>
    <scope>NUCLEOTIDE SEQUENCE</scope>
</reference>
<dbReference type="EMBL" id="AL442108">
    <property type="protein sequence ID" value="CAH67755.1"/>
    <property type="molecule type" value="Genomic_DNA"/>
</dbReference>
<dbReference type="GO" id="GO:0004523">
    <property type="term" value="F:RNA-DNA hybrid ribonuclease activity"/>
    <property type="evidence" value="ECO:0007669"/>
    <property type="project" value="InterPro"/>
</dbReference>
<evidence type="ECO:0000313" key="3">
    <source>
        <dbReference type="EMBL" id="CAH67755.1"/>
    </source>
</evidence>
<evidence type="ECO:0000256" key="1">
    <source>
        <dbReference type="SAM" id="MobiDB-lite"/>
    </source>
</evidence>
<dbReference type="PANTHER" id="PTHR48475">
    <property type="entry name" value="RIBONUCLEASE H"/>
    <property type="match status" value="1"/>
</dbReference>
<dbReference type="PROSITE" id="PS50994">
    <property type="entry name" value="INTEGRASE"/>
    <property type="match status" value="1"/>
</dbReference>
<dbReference type="InterPro" id="IPR036397">
    <property type="entry name" value="RNaseH_sf"/>
</dbReference>
<dbReference type="InterPro" id="IPR001584">
    <property type="entry name" value="Integrase_cat-core"/>
</dbReference>
<protein>
    <submittedName>
        <fullName evidence="3">H0124E07.2 protein</fullName>
    </submittedName>
</protein>
<dbReference type="GO" id="GO:0015074">
    <property type="term" value="P:DNA integration"/>
    <property type="evidence" value="ECO:0007669"/>
    <property type="project" value="InterPro"/>
</dbReference>
<feature type="domain" description="Integrase catalytic" evidence="2">
    <location>
        <begin position="250"/>
        <end position="305"/>
    </location>
</feature>
<gene>
    <name evidence="3" type="primary">H0124E07.2</name>
</gene>
<dbReference type="InterPro" id="IPR012337">
    <property type="entry name" value="RNaseH-like_sf"/>
</dbReference>
<dbReference type="SUPFAM" id="SSF53098">
    <property type="entry name" value="Ribonuclease H-like"/>
    <property type="match status" value="2"/>
</dbReference>
<dbReference type="Pfam" id="PF13456">
    <property type="entry name" value="RVT_3"/>
    <property type="match status" value="1"/>
</dbReference>
<dbReference type="Gene3D" id="3.30.420.10">
    <property type="entry name" value="Ribonuclease H-like superfamily/Ribonuclease H"/>
    <property type="match status" value="2"/>
</dbReference>
<dbReference type="AlphaFoldDB" id="Q25AH1"/>
<accession>Q25AH1</accession>
<proteinExistence type="predicted"/>
<dbReference type="PANTHER" id="PTHR48475:SF2">
    <property type="entry name" value="RIBONUCLEASE H"/>
    <property type="match status" value="1"/>
</dbReference>
<dbReference type="InterPro" id="IPR002156">
    <property type="entry name" value="RNaseH_domain"/>
</dbReference>
<dbReference type="GO" id="GO:0003676">
    <property type="term" value="F:nucleic acid binding"/>
    <property type="evidence" value="ECO:0007669"/>
    <property type="project" value="InterPro"/>
</dbReference>